<protein>
    <submittedName>
        <fullName evidence="1">Uncharacterized protein</fullName>
    </submittedName>
</protein>
<reference evidence="1 2" key="1">
    <citation type="journal article" date="2011" name="J. Bacteriol.">
        <title>Complete genome sequences of two hemotropic Mycoplasmas, Mycoplasma haemofelis strain Ohio2 and Mycoplasma suis strain Illinois.</title>
        <authorList>
            <person name="Messick J.B."/>
            <person name="Santos A.P."/>
            <person name="Guimaraes A.M."/>
        </authorList>
    </citation>
    <scope>NUCLEOTIDE SEQUENCE [LARGE SCALE GENOMIC DNA]</scope>
    <source>
        <strain evidence="1 2">Ohio2</strain>
    </source>
</reference>
<dbReference type="HOGENOM" id="CLU_2012742_0_0_14"/>
<evidence type="ECO:0000313" key="2">
    <source>
        <dbReference type="Proteomes" id="UP000007952"/>
    </source>
</evidence>
<evidence type="ECO:0000313" key="1">
    <source>
        <dbReference type="EMBL" id="AEG73455.1"/>
    </source>
</evidence>
<accession>F6FFN7</accession>
<name>F6FFN7_MYCHI</name>
<sequence length="123" mass="14505">MKKVTSLLTSLNFPFVLGTTMVGSYSSLPEQETLHSELQRIFLFSDEKGEVDYLFKHHKKRRYIDENRLRASLTKIVRDKFKDRGEVGVGKLYYKIYKNGVIETVILWGVSNQFFDYFNLLLR</sequence>
<dbReference type="BioCyc" id="MHAE859194:G1GR7-1209-MONOMER"/>
<proteinExistence type="predicted"/>
<dbReference type="Proteomes" id="UP000007952">
    <property type="component" value="Chromosome"/>
</dbReference>
<dbReference type="AlphaFoldDB" id="F6FFN7"/>
<organism evidence="1 2">
    <name type="scientific">Mycoplasma haemofelis (strain Ohio2)</name>
    <dbReference type="NCBI Taxonomy" id="859194"/>
    <lineage>
        <taxon>Bacteria</taxon>
        <taxon>Bacillati</taxon>
        <taxon>Mycoplasmatota</taxon>
        <taxon>Mollicutes</taxon>
        <taxon>Mycoplasmataceae</taxon>
        <taxon>Mycoplasma</taxon>
    </lineage>
</organism>
<dbReference type="KEGG" id="mhf:MHF_1217"/>
<gene>
    <name evidence="1" type="ordered locus">MHF_1217</name>
</gene>
<dbReference type="EMBL" id="CP002808">
    <property type="protein sequence ID" value="AEG73455.1"/>
    <property type="molecule type" value="Genomic_DNA"/>
</dbReference>
<reference key="2">
    <citation type="submission" date="2011-05" db="EMBL/GenBank/DDBJ databases">
        <title>The Genome of Mycoplasma haemofelis Strain Ohio2, a pathogenic hemoplasma of the cat.</title>
        <authorList>
            <person name="Santos A.P."/>
            <person name="Guimaraes A.M.S."/>
            <person name="SanMiguel P.J."/>
            <person name="Martin S.W."/>
            <person name="Messick J.B."/>
        </authorList>
    </citation>
    <scope>NUCLEOTIDE SEQUENCE</scope>
    <source>
        <strain>Ohio2</strain>
    </source>
</reference>
<dbReference type="STRING" id="859194.MHF_1217"/>